<gene>
    <name evidence="13" type="ORF">LCY76_08465</name>
</gene>
<dbReference type="Gene3D" id="3.20.20.70">
    <property type="entry name" value="Aldolase class I"/>
    <property type="match status" value="1"/>
</dbReference>
<dbReference type="PANTHER" id="PTHR42747">
    <property type="entry name" value="NITRONATE MONOOXYGENASE-RELATED"/>
    <property type="match status" value="1"/>
</dbReference>
<dbReference type="EMBL" id="JAIWJX010000002">
    <property type="protein sequence ID" value="MCK6256625.1"/>
    <property type="molecule type" value="Genomic_DNA"/>
</dbReference>
<evidence type="ECO:0000313" key="13">
    <source>
        <dbReference type="EMBL" id="MCK6256625.1"/>
    </source>
</evidence>
<comment type="function">
    <text evidence="2">Nitronate monooxygenase that uses molecular oxygen to catalyze the oxidative denitrification of alkyl nitronates. Acts on propionate 3-nitronate (P3N), the presumed physiological substrate. Probably functions in the detoxification of P3N, a metabolic poison produced by plants and fungi as a defense mechanism.</text>
</comment>
<evidence type="ECO:0000256" key="1">
    <source>
        <dbReference type="ARBA" id="ARBA00001917"/>
    </source>
</evidence>
<evidence type="ECO:0000256" key="3">
    <source>
        <dbReference type="ARBA" id="ARBA00009881"/>
    </source>
</evidence>
<dbReference type="Proteomes" id="UP001139011">
    <property type="component" value="Unassembled WGS sequence"/>
</dbReference>
<keyword evidence="5" id="KW-0216">Detoxification</keyword>
<dbReference type="GO" id="GO:0000166">
    <property type="term" value="F:nucleotide binding"/>
    <property type="evidence" value="ECO:0007669"/>
    <property type="project" value="UniProtKB-KW"/>
</dbReference>
<organism evidence="13 14">
    <name type="scientific">Fictibacillus marinisediminis</name>
    <dbReference type="NCBI Taxonomy" id="2878389"/>
    <lineage>
        <taxon>Bacteria</taxon>
        <taxon>Bacillati</taxon>
        <taxon>Bacillota</taxon>
        <taxon>Bacilli</taxon>
        <taxon>Bacillales</taxon>
        <taxon>Fictibacillaceae</taxon>
        <taxon>Fictibacillus</taxon>
    </lineage>
</organism>
<evidence type="ECO:0000256" key="7">
    <source>
        <dbReference type="ARBA" id="ARBA00022643"/>
    </source>
</evidence>
<dbReference type="FunFam" id="3.20.20.70:FF:000154">
    <property type="entry name" value="Probable nitronate monooxygenase"/>
    <property type="match status" value="1"/>
</dbReference>
<dbReference type="SUPFAM" id="SSF51412">
    <property type="entry name" value="Inosine monophosphate dehydrogenase (IMPDH)"/>
    <property type="match status" value="1"/>
</dbReference>
<dbReference type="Pfam" id="PF03060">
    <property type="entry name" value="NMO"/>
    <property type="match status" value="1"/>
</dbReference>
<dbReference type="InterPro" id="IPR013785">
    <property type="entry name" value="Aldolase_TIM"/>
</dbReference>
<evidence type="ECO:0000256" key="10">
    <source>
        <dbReference type="ARBA" id="ARBA00023033"/>
    </source>
</evidence>
<keyword evidence="7" id="KW-0288">FMN</keyword>
<keyword evidence="14" id="KW-1185">Reference proteome</keyword>
<comment type="catalytic activity">
    <reaction evidence="12">
        <text>3 propionate 3-nitronate + 3 O2 + H2O = 3 3-oxopropanoate + 2 nitrate + nitrite + H2O2 + 3 H(+)</text>
        <dbReference type="Rhea" id="RHEA:57332"/>
        <dbReference type="ChEBI" id="CHEBI:15377"/>
        <dbReference type="ChEBI" id="CHEBI:15378"/>
        <dbReference type="ChEBI" id="CHEBI:15379"/>
        <dbReference type="ChEBI" id="CHEBI:16240"/>
        <dbReference type="ChEBI" id="CHEBI:16301"/>
        <dbReference type="ChEBI" id="CHEBI:17632"/>
        <dbReference type="ChEBI" id="CHEBI:33190"/>
        <dbReference type="ChEBI" id="CHEBI:136067"/>
    </reaction>
</comment>
<name>A0A9X1XB80_9BACL</name>
<dbReference type="AlphaFoldDB" id="A0A9X1XB80"/>
<keyword evidence="6" id="KW-0285">Flavoprotein</keyword>
<dbReference type="GO" id="GO:0018580">
    <property type="term" value="F:nitronate monooxygenase activity"/>
    <property type="evidence" value="ECO:0007669"/>
    <property type="project" value="InterPro"/>
</dbReference>
<comment type="caution">
    <text evidence="13">The sequence shown here is derived from an EMBL/GenBank/DDBJ whole genome shotgun (WGS) entry which is preliminary data.</text>
</comment>
<dbReference type="CDD" id="cd04730">
    <property type="entry name" value="NPD_like"/>
    <property type="match status" value="1"/>
</dbReference>
<comment type="similarity">
    <text evidence="3">Belongs to the nitronate monooxygenase family. NMO class I subfamily.</text>
</comment>
<evidence type="ECO:0000256" key="9">
    <source>
        <dbReference type="ARBA" id="ARBA00023002"/>
    </source>
</evidence>
<dbReference type="GO" id="GO:0009636">
    <property type="term" value="P:response to toxic substance"/>
    <property type="evidence" value="ECO:0007669"/>
    <property type="project" value="UniProtKB-KW"/>
</dbReference>
<reference evidence="13" key="1">
    <citation type="submission" date="2021-09" db="EMBL/GenBank/DDBJ databases">
        <title>Genome analysis of Fictibacillus sp. KIGAM418 isolated from marine sediment.</title>
        <authorList>
            <person name="Seo M.-J."/>
            <person name="Cho E.-S."/>
            <person name="Hwang C.Y."/>
        </authorList>
    </citation>
    <scope>NUCLEOTIDE SEQUENCE</scope>
    <source>
        <strain evidence="13">KIGAM418</strain>
    </source>
</reference>
<evidence type="ECO:0000256" key="12">
    <source>
        <dbReference type="ARBA" id="ARBA00049401"/>
    </source>
</evidence>
<comment type="cofactor">
    <cofactor evidence="1">
        <name>FMN</name>
        <dbReference type="ChEBI" id="CHEBI:58210"/>
    </cofactor>
</comment>
<dbReference type="PANTHER" id="PTHR42747:SF3">
    <property type="entry name" value="NITRONATE MONOOXYGENASE-RELATED"/>
    <property type="match status" value="1"/>
</dbReference>
<dbReference type="RefSeq" id="WP_248252264.1">
    <property type="nucleotide sequence ID" value="NZ_JAIWJX010000002.1"/>
</dbReference>
<keyword evidence="9" id="KW-0560">Oxidoreductase</keyword>
<protein>
    <recommendedName>
        <fullName evidence="4">Probable nitronate monooxygenase</fullName>
    </recommendedName>
    <alternativeName>
        <fullName evidence="11">Propionate 3-nitronate monooxygenase</fullName>
    </alternativeName>
</protein>
<evidence type="ECO:0000256" key="11">
    <source>
        <dbReference type="ARBA" id="ARBA00031155"/>
    </source>
</evidence>
<accession>A0A9X1XB80</accession>
<dbReference type="InterPro" id="IPR004136">
    <property type="entry name" value="NMO"/>
</dbReference>
<evidence type="ECO:0000256" key="5">
    <source>
        <dbReference type="ARBA" id="ARBA00022575"/>
    </source>
</evidence>
<evidence type="ECO:0000256" key="6">
    <source>
        <dbReference type="ARBA" id="ARBA00022630"/>
    </source>
</evidence>
<evidence type="ECO:0000256" key="4">
    <source>
        <dbReference type="ARBA" id="ARBA00013457"/>
    </source>
</evidence>
<keyword evidence="10 13" id="KW-0503">Monooxygenase</keyword>
<evidence type="ECO:0000256" key="2">
    <source>
        <dbReference type="ARBA" id="ARBA00003535"/>
    </source>
</evidence>
<keyword evidence="8" id="KW-0547">Nucleotide-binding</keyword>
<evidence type="ECO:0000313" key="14">
    <source>
        <dbReference type="Proteomes" id="UP001139011"/>
    </source>
</evidence>
<evidence type="ECO:0000256" key="8">
    <source>
        <dbReference type="ARBA" id="ARBA00022741"/>
    </source>
</evidence>
<proteinExistence type="inferred from homology"/>
<sequence length="355" mass="37718">MKQSILSLFDIQYPIVQAGMAGGPATPELAAAVSNAGGLGTLGAGYMKPADLQAAIKTIRETSDKPYAVNLFLPEEFMEDRAQTEKMQALLAPFRSSLGLEKMTGKKEHQSIFQEQLQCVLDAQVPIVSFTFNAPSDELVDLLKGHGVRIMATATSVEEGQKLEALGIDAISAQGSEAGGHRGTFIGEAEDALIGTMALIPLLTDAVSVPVIAAGGIMDGRGIAAAMALGASGVQLGTAFLASAESGAHPLHKDAVLHAKETDLRLTKAFSGKMARGINNDFMKQMAAVEDLPPYPIQNAMTSEIRKKAASEGKREWMSLWAGQGAPLAESRPAREIMNHLLKEYNEVISQMKPF</sequence>